<feature type="transmembrane region" description="Helical" evidence="6">
    <location>
        <begin position="443"/>
        <end position="464"/>
    </location>
</feature>
<dbReference type="AlphaFoldDB" id="A0A1Y2CL80"/>
<feature type="transmembrane region" description="Helical" evidence="6">
    <location>
        <begin position="324"/>
        <end position="346"/>
    </location>
</feature>
<feature type="transmembrane region" description="Helical" evidence="6">
    <location>
        <begin position="211"/>
        <end position="233"/>
    </location>
</feature>
<reference evidence="8 9" key="1">
    <citation type="submission" date="2016-07" db="EMBL/GenBank/DDBJ databases">
        <title>Pervasive Adenine N6-methylation of Active Genes in Fungi.</title>
        <authorList>
            <consortium name="DOE Joint Genome Institute"/>
            <person name="Mondo S.J."/>
            <person name="Dannebaum R.O."/>
            <person name="Kuo R.C."/>
            <person name="Labutti K."/>
            <person name="Haridas S."/>
            <person name="Kuo A."/>
            <person name="Salamov A."/>
            <person name="Ahrendt S.R."/>
            <person name="Lipzen A."/>
            <person name="Sullivan W."/>
            <person name="Andreopoulos W.B."/>
            <person name="Clum A."/>
            <person name="Lindquist E."/>
            <person name="Daum C."/>
            <person name="Ramamoorthy G.K."/>
            <person name="Gryganskyi A."/>
            <person name="Culley D."/>
            <person name="Magnuson J.K."/>
            <person name="James T.Y."/>
            <person name="O'Malley M.A."/>
            <person name="Stajich J.E."/>
            <person name="Spatafora J.W."/>
            <person name="Visel A."/>
            <person name="Grigoriev I.V."/>
        </authorList>
    </citation>
    <scope>NUCLEOTIDE SEQUENCE [LARGE SCALE GENOMIC DNA]</scope>
    <source>
        <strain evidence="8 9">JEL800</strain>
    </source>
</reference>
<evidence type="ECO:0000259" key="7">
    <source>
        <dbReference type="PROSITE" id="PS50850"/>
    </source>
</evidence>
<dbReference type="Pfam" id="PF07690">
    <property type="entry name" value="MFS_1"/>
    <property type="match status" value="1"/>
</dbReference>
<feature type="transmembrane region" description="Helical" evidence="6">
    <location>
        <begin position="119"/>
        <end position="137"/>
    </location>
</feature>
<feature type="transmembrane region" description="Helical" evidence="6">
    <location>
        <begin position="416"/>
        <end position="437"/>
    </location>
</feature>
<organism evidence="8 9">
    <name type="scientific">Rhizoclosmatium globosum</name>
    <dbReference type="NCBI Taxonomy" id="329046"/>
    <lineage>
        <taxon>Eukaryota</taxon>
        <taxon>Fungi</taxon>
        <taxon>Fungi incertae sedis</taxon>
        <taxon>Chytridiomycota</taxon>
        <taxon>Chytridiomycota incertae sedis</taxon>
        <taxon>Chytridiomycetes</taxon>
        <taxon>Chytridiales</taxon>
        <taxon>Chytriomycetaceae</taxon>
        <taxon>Rhizoclosmatium</taxon>
    </lineage>
</organism>
<keyword evidence="9" id="KW-1185">Reference proteome</keyword>
<evidence type="ECO:0000313" key="8">
    <source>
        <dbReference type="EMBL" id="ORY47614.1"/>
    </source>
</evidence>
<proteinExistence type="predicted"/>
<evidence type="ECO:0000256" key="4">
    <source>
        <dbReference type="ARBA" id="ARBA00022989"/>
    </source>
</evidence>
<feature type="transmembrane region" description="Helical" evidence="6">
    <location>
        <begin position="82"/>
        <end position="107"/>
    </location>
</feature>
<dbReference type="PANTHER" id="PTHR43791">
    <property type="entry name" value="PERMEASE-RELATED"/>
    <property type="match status" value="1"/>
</dbReference>
<keyword evidence="4 6" id="KW-1133">Transmembrane helix</keyword>
<sequence length="510" mass="56826">MSNIIIESDKDNTVVLSPELAHSADGVEGYDAELEYTVDEENRVRRLVDTRLMPWILFSTFILNMDRTNLSNAISGGLPKNLGFTITVVNNAGSMYAVLFSIAAFAGSIIGKRFGPHRVIPAMVLAWGIVTLSHGFIQNASQYYLIRALIALTEGGVIPATLVYLGSFYKRNELATRLSWFWGVQSIASAVSGLMASGLLQLEGVNGLNGWRWLFIVDGIITIISAFAFWQALPRSSYHTKDGFLNFGGWLDERQSRIAVTRVVRDDLLKLQYEALVTLKDVWETLVDYRVWGHLIITLIGLTYGTPFGTYLPTIINSYGFNVYVANALTAPNAIFGFLTMTTLAWHSDKYHERGFHGVFTQVWLLIGFLLLEFLPDGTSKGVMYFVTFFISGAPSVHPLNIAWMSENTAPIGKRTVASGLIIGFANIYGTYASQIYQASDAPFFHTGNFIILGFVSTALLLWLNQKFLYLRLNKQRAAIWNAKSEDEKADYNATTTHKGSDRLDFVFKA</sequence>
<dbReference type="PROSITE" id="PS50850">
    <property type="entry name" value="MFS"/>
    <property type="match status" value="1"/>
</dbReference>
<keyword evidence="2" id="KW-0813">Transport</keyword>
<evidence type="ECO:0000256" key="1">
    <source>
        <dbReference type="ARBA" id="ARBA00004141"/>
    </source>
</evidence>
<dbReference type="InterPro" id="IPR011701">
    <property type="entry name" value="MFS"/>
</dbReference>
<dbReference type="InterPro" id="IPR036259">
    <property type="entry name" value="MFS_trans_sf"/>
</dbReference>
<protein>
    <submittedName>
        <fullName evidence="8">MFS general substrate transporter</fullName>
    </submittedName>
</protein>
<comment type="caution">
    <text evidence="8">The sequence shown here is derived from an EMBL/GenBank/DDBJ whole genome shotgun (WGS) entry which is preliminary data.</text>
</comment>
<dbReference type="EMBL" id="MCGO01000013">
    <property type="protein sequence ID" value="ORY47614.1"/>
    <property type="molecule type" value="Genomic_DNA"/>
</dbReference>
<dbReference type="STRING" id="329046.A0A1Y2CL80"/>
<name>A0A1Y2CL80_9FUNG</name>
<feature type="transmembrane region" description="Helical" evidence="6">
    <location>
        <begin position="143"/>
        <end position="166"/>
    </location>
</feature>
<dbReference type="Proteomes" id="UP000193642">
    <property type="component" value="Unassembled WGS sequence"/>
</dbReference>
<evidence type="ECO:0000256" key="3">
    <source>
        <dbReference type="ARBA" id="ARBA00022692"/>
    </source>
</evidence>
<keyword evidence="3 6" id="KW-0812">Transmembrane</keyword>
<feature type="transmembrane region" description="Helical" evidence="6">
    <location>
        <begin position="382"/>
        <end position="404"/>
    </location>
</feature>
<feature type="transmembrane region" description="Helical" evidence="6">
    <location>
        <begin position="178"/>
        <end position="199"/>
    </location>
</feature>
<evidence type="ECO:0000313" key="9">
    <source>
        <dbReference type="Proteomes" id="UP000193642"/>
    </source>
</evidence>
<gene>
    <name evidence="8" type="ORF">BCR33DRAFT_714721</name>
</gene>
<dbReference type="Gene3D" id="1.20.1250.20">
    <property type="entry name" value="MFS general substrate transporter like domains"/>
    <property type="match status" value="1"/>
</dbReference>
<dbReference type="GO" id="GO:0022857">
    <property type="term" value="F:transmembrane transporter activity"/>
    <property type="evidence" value="ECO:0007669"/>
    <property type="project" value="InterPro"/>
</dbReference>
<evidence type="ECO:0000256" key="6">
    <source>
        <dbReference type="SAM" id="Phobius"/>
    </source>
</evidence>
<evidence type="ECO:0000256" key="5">
    <source>
        <dbReference type="ARBA" id="ARBA00023136"/>
    </source>
</evidence>
<dbReference type="InterPro" id="IPR020846">
    <property type="entry name" value="MFS_dom"/>
</dbReference>
<dbReference type="GO" id="GO:0016020">
    <property type="term" value="C:membrane"/>
    <property type="evidence" value="ECO:0007669"/>
    <property type="project" value="UniProtKB-SubCell"/>
</dbReference>
<feature type="transmembrane region" description="Helical" evidence="6">
    <location>
        <begin position="291"/>
        <end position="312"/>
    </location>
</feature>
<feature type="domain" description="Major facilitator superfamily (MFS) profile" evidence="7">
    <location>
        <begin position="52"/>
        <end position="466"/>
    </location>
</feature>
<dbReference type="SUPFAM" id="SSF103473">
    <property type="entry name" value="MFS general substrate transporter"/>
    <property type="match status" value="1"/>
</dbReference>
<evidence type="ECO:0000256" key="2">
    <source>
        <dbReference type="ARBA" id="ARBA00022448"/>
    </source>
</evidence>
<dbReference type="OrthoDB" id="1935484at2759"/>
<dbReference type="PANTHER" id="PTHR43791:SF86">
    <property type="entry name" value="MAJOR FACILITATOR SUPERFAMILY (MFS) PROFILE DOMAIN-CONTAINING PROTEIN"/>
    <property type="match status" value="1"/>
</dbReference>
<keyword evidence="5 6" id="KW-0472">Membrane</keyword>
<accession>A0A1Y2CL80</accession>
<comment type="subcellular location">
    <subcellularLocation>
        <location evidence="1">Membrane</location>
        <topology evidence="1">Multi-pass membrane protein</topology>
    </subcellularLocation>
</comment>